<dbReference type="PANTHER" id="PTHR37424:SF1">
    <property type="entry name" value="BACTERIOFERRITIN-ASSOCIATED FERREDOXIN"/>
    <property type="match status" value="1"/>
</dbReference>
<dbReference type="OrthoDB" id="7428628at2"/>
<organism evidence="10 11">
    <name type="scientific">Eilatimonas milleporae</name>
    <dbReference type="NCBI Taxonomy" id="911205"/>
    <lineage>
        <taxon>Bacteria</taxon>
        <taxon>Pseudomonadati</taxon>
        <taxon>Pseudomonadota</taxon>
        <taxon>Alphaproteobacteria</taxon>
        <taxon>Kordiimonadales</taxon>
        <taxon>Kordiimonadaceae</taxon>
        <taxon>Eilatimonas</taxon>
    </lineage>
</organism>
<evidence type="ECO:0000256" key="7">
    <source>
        <dbReference type="ARBA" id="ARBA00039386"/>
    </source>
</evidence>
<dbReference type="InParanoid" id="A0A3M0BZC2"/>
<proteinExistence type="inferred from homology"/>
<evidence type="ECO:0000313" key="10">
    <source>
        <dbReference type="EMBL" id="RMB01440.1"/>
    </source>
</evidence>
<dbReference type="Gene3D" id="1.10.10.1100">
    <property type="entry name" value="BFD-like [2Fe-2S]-binding domain"/>
    <property type="match status" value="1"/>
</dbReference>
<keyword evidence="2" id="KW-0001">2Fe-2S</keyword>
<evidence type="ECO:0000256" key="2">
    <source>
        <dbReference type="ARBA" id="ARBA00022714"/>
    </source>
</evidence>
<dbReference type="GO" id="GO:0046872">
    <property type="term" value="F:metal ion binding"/>
    <property type="evidence" value="ECO:0007669"/>
    <property type="project" value="UniProtKB-KW"/>
</dbReference>
<evidence type="ECO:0000256" key="5">
    <source>
        <dbReference type="ARBA" id="ARBA00023004"/>
    </source>
</evidence>
<dbReference type="Proteomes" id="UP000271227">
    <property type="component" value="Unassembled WGS sequence"/>
</dbReference>
<dbReference type="InterPro" id="IPR007419">
    <property type="entry name" value="BFD-like_2Fe2S-bd_dom"/>
</dbReference>
<keyword evidence="3" id="KW-0479">Metal-binding</keyword>
<keyword evidence="1" id="KW-0813">Transport</keyword>
<evidence type="ECO:0000256" key="4">
    <source>
        <dbReference type="ARBA" id="ARBA00022982"/>
    </source>
</evidence>
<dbReference type="PANTHER" id="PTHR37424">
    <property type="entry name" value="BACTERIOFERRITIN-ASSOCIATED FERREDOXIN"/>
    <property type="match status" value="1"/>
</dbReference>
<evidence type="ECO:0000256" key="1">
    <source>
        <dbReference type="ARBA" id="ARBA00022448"/>
    </source>
</evidence>
<reference evidence="10 11" key="1">
    <citation type="submission" date="2018-10" db="EMBL/GenBank/DDBJ databases">
        <title>Genomic Encyclopedia of Archaeal and Bacterial Type Strains, Phase II (KMG-II): from individual species to whole genera.</title>
        <authorList>
            <person name="Goeker M."/>
        </authorList>
    </citation>
    <scope>NUCLEOTIDE SEQUENCE [LARGE SCALE GENOMIC DNA]</scope>
    <source>
        <strain evidence="10 11">DSM 25217</strain>
    </source>
</reference>
<dbReference type="Pfam" id="PF04324">
    <property type="entry name" value="Fer2_BFD"/>
    <property type="match status" value="1"/>
</dbReference>
<keyword evidence="5" id="KW-0408">Iron</keyword>
<accession>A0A3M0BZC2</accession>
<evidence type="ECO:0000313" key="11">
    <source>
        <dbReference type="Proteomes" id="UP000271227"/>
    </source>
</evidence>
<sequence>MYICMCNGYTDKDIAAAVNTGGAATAEDAYAALGNGFCCGACRDCAEDLVADLTETSTGNPVAARTVLLAAE</sequence>
<protein>
    <recommendedName>
        <fullName evidence="7">Bacterioferritin-associated ferredoxin</fullName>
    </recommendedName>
</protein>
<dbReference type="AlphaFoldDB" id="A0A3M0BZC2"/>
<dbReference type="InterPro" id="IPR052371">
    <property type="entry name" value="BFD-associated_ferredoxin"/>
</dbReference>
<evidence type="ECO:0000259" key="9">
    <source>
        <dbReference type="Pfam" id="PF04324"/>
    </source>
</evidence>
<keyword evidence="6" id="KW-0411">Iron-sulfur</keyword>
<feature type="domain" description="BFD-like [2Fe-2S]-binding" evidence="9">
    <location>
        <begin position="2"/>
        <end position="51"/>
    </location>
</feature>
<dbReference type="EMBL" id="REFR01000016">
    <property type="protein sequence ID" value="RMB01440.1"/>
    <property type="molecule type" value="Genomic_DNA"/>
</dbReference>
<dbReference type="RefSeq" id="WP_121940264.1">
    <property type="nucleotide sequence ID" value="NZ_REFR01000016.1"/>
</dbReference>
<evidence type="ECO:0000256" key="8">
    <source>
        <dbReference type="ARBA" id="ARBA00046332"/>
    </source>
</evidence>
<comment type="similarity">
    <text evidence="8">Belongs to the Bfd family.</text>
</comment>
<name>A0A3M0BZC2_9PROT</name>
<gene>
    <name evidence="10" type="ORF">BXY39_3624</name>
</gene>
<evidence type="ECO:0000256" key="6">
    <source>
        <dbReference type="ARBA" id="ARBA00023014"/>
    </source>
</evidence>
<dbReference type="InterPro" id="IPR041854">
    <property type="entry name" value="BFD-like_2Fe2S-bd_dom_sf"/>
</dbReference>
<keyword evidence="11" id="KW-1185">Reference proteome</keyword>
<keyword evidence="4" id="KW-0249">Electron transport</keyword>
<evidence type="ECO:0000256" key="3">
    <source>
        <dbReference type="ARBA" id="ARBA00022723"/>
    </source>
</evidence>
<comment type="caution">
    <text evidence="10">The sequence shown here is derived from an EMBL/GenBank/DDBJ whole genome shotgun (WGS) entry which is preliminary data.</text>
</comment>
<dbReference type="GO" id="GO:0051537">
    <property type="term" value="F:2 iron, 2 sulfur cluster binding"/>
    <property type="evidence" value="ECO:0007669"/>
    <property type="project" value="UniProtKB-KW"/>
</dbReference>